<evidence type="ECO:0000313" key="2">
    <source>
        <dbReference type="EMBL" id="RGC18787.1"/>
    </source>
</evidence>
<evidence type="ECO:0000256" key="1">
    <source>
        <dbReference type="SAM" id="SignalP"/>
    </source>
</evidence>
<evidence type="ECO:0000313" key="3">
    <source>
        <dbReference type="Proteomes" id="UP000260733"/>
    </source>
</evidence>
<gene>
    <name evidence="2" type="ORF">DW855_08080</name>
</gene>
<protein>
    <submittedName>
        <fullName evidence="2">Uncharacterized protein</fullName>
    </submittedName>
</protein>
<feature type="chain" id="PRO_5038795521" evidence="1">
    <location>
        <begin position="27"/>
        <end position="169"/>
    </location>
</feature>
<organism evidence="2 3">
    <name type="scientific">Faecalibacterium prausnitzii</name>
    <dbReference type="NCBI Taxonomy" id="853"/>
    <lineage>
        <taxon>Bacteria</taxon>
        <taxon>Bacillati</taxon>
        <taxon>Bacillota</taxon>
        <taxon>Clostridia</taxon>
        <taxon>Eubacteriales</taxon>
        <taxon>Oscillospiraceae</taxon>
        <taxon>Faecalibacterium</taxon>
    </lineage>
</organism>
<accession>A0A3E2W3J8</accession>
<dbReference type="AlphaFoldDB" id="A0A3E2W3J8"/>
<dbReference type="EMBL" id="QVFB01000011">
    <property type="protein sequence ID" value="RGC18787.1"/>
    <property type="molecule type" value="Genomic_DNA"/>
</dbReference>
<feature type="signal peptide" evidence="1">
    <location>
        <begin position="1"/>
        <end position="26"/>
    </location>
</feature>
<sequence>MRTFSLVLLGLAVGAALLSRSPSRPAPTPPEPAASAPTLADLETLEFWEQGSYIQPISRTCLTRTTEGTRVELELYHEEVYQEQAGPELLEQAKAILEEYGVGGWAGFSGHDPNVLDGSSFRLEAVLADGTRIEAHGENKFPPNYRDVMSALDDLTAAAQKNALQQYTP</sequence>
<name>A0A3E2W3J8_9FIRM</name>
<dbReference type="RefSeq" id="WP_117554251.1">
    <property type="nucleotide sequence ID" value="NZ_QVFB01000011.1"/>
</dbReference>
<comment type="caution">
    <text evidence="2">The sequence shown here is derived from an EMBL/GenBank/DDBJ whole genome shotgun (WGS) entry which is preliminary data.</text>
</comment>
<keyword evidence="1" id="KW-0732">Signal</keyword>
<proteinExistence type="predicted"/>
<dbReference type="Proteomes" id="UP000260733">
    <property type="component" value="Unassembled WGS sequence"/>
</dbReference>
<reference evidence="2 3" key="1">
    <citation type="submission" date="2018-08" db="EMBL/GenBank/DDBJ databases">
        <title>A genome reference for cultivated species of the human gut microbiota.</title>
        <authorList>
            <person name="Zou Y."/>
            <person name="Xue W."/>
            <person name="Luo G."/>
        </authorList>
    </citation>
    <scope>NUCLEOTIDE SEQUENCE [LARGE SCALE GENOMIC DNA]</scope>
    <source>
        <strain evidence="2 3">AM37-13AC</strain>
    </source>
</reference>